<name>A0A2A9M9F5_BESBE</name>
<evidence type="ECO:0000313" key="3">
    <source>
        <dbReference type="Proteomes" id="UP000224006"/>
    </source>
</evidence>
<feature type="region of interest" description="Disordered" evidence="1">
    <location>
        <begin position="368"/>
        <end position="490"/>
    </location>
</feature>
<proteinExistence type="predicted"/>
<accession>A0A2A9M9F5</accession>
<feature type="compositionally biased region" description="Basic residues" evidence="1">
    <location>
        <begin position="181"/>
        <end position="193"/>
    </location>
</feature>
<dbReference type="RefSeq" id="XP_029218644.1">
    <property type="nucleotide sequence ID" value="XM_029365061.1"/>
</dbReference>
<feature type="region of interest" description="Disordered" evidence="1">
    <location>
        <begin position="1"/>
        <end position="110"/>
    </location>
</feature>
<feature type="compositionally biased region" description="Gly residues" evidence="1">
    <location>
        <begin position="247"/>
        <end position="270"/>
    </location>
</feature>
<dbReference type="EMBL" id="NWUJ01000006">
    <property type="protein sequence ID" value="PFH34635.1"/>
    <property type="molecule type" value="Genomic_DNA"/>
</dbReference>
<feature type="compositionally biased region" description="Pro residues" evidence="1">
    <location>
        <begin position="396"/>
        <end position="405"/>
    </location>
</feature>
<dbReference type="OrthoDB" id="341180at2759"/>
<feature type="region of interest" description="Disordered" evidence="1">
    <location>
        <begin position="226"/>
        <end position="286"/>
    </location>
</feature>
<feature type="compositionally biased region" description="Low complexity" evidence="1">
    <location>
        <begin position="68"/>
        <end position="110"/>
    </location>
</feature>
<feature type="compositionally biased region" description="Acidic residues" evidence="1">
    <location>
        <begin position="14"/>
        <end position="47"/>
    </location>
</feature>
<comment type="caution">
    <text evidence="2">The sequence shown here is derived from an EMBL/GenBank/DDBJ whole genome shotgun (WGS) entry which is preliminary data.</text>
</comment>
<protein>
    <submittedName>
        <fullName evidence="2">Uncharacterized protein</fullName>
    </submittedName>
</protein>
<dbReference type="GeneID" id="40311594"/>
<reference evidence="2 3" key="1">
    <citation type="submission" date="2017-09" db="EMBL/GenBank/DDBJ databases">
        <title>Genome sequencing of Besnoitia besnoiti strain Bb-Ger1.</title>
        <authorList>
            <person name="Schares G."/>
            <person name="Venepally P."/>
            <person name="Lorenzi H.A."/>
        </authorList>
    </citation>
    <scope>NUCLEOTIDE SEQUENCE [LARGE SCALE GENOMIC DNA]</scope>
    <source>
        <strain evidence="2 3">Bb-Ger1</strain>
    </source>
</reference>
<dbReference type="AlphaFoldDB" id="A0A2A9M9F5"/>
<evidence type="ECO:0000313" key="2">
    <source>
        <dbReference type="EMBL" id="PFH34635.1"/>
    </source>
</evidence>
<gene>
    <name evidence="2" type="ORF">BESB_066680</name>
</gene>
<evidence type="ECO:0000256" key="1">
    <source>
        <dbReference type="SAM" id="MobiDB-lite"/>
    </source>
</evidence>
<dbReference type="Proteomes" id="UP000224006">
    <property type="component" value="Chromosome VI"/>
</dbReference>
<feature type="compositionally biased region" description="Basic and acidic residues" evidence="1">
    <location>
        <begin position="276"/>
        <end position="286"/>
    </location>
</feature>
<organism evidence="2 3">
    <name type="scientific">Besnoitia besnoiti</name>
    <name type="common">Apicomplexan protozoan</name>
    <dbReference type="NCBI Taxonomy" id="94643"/>
    <lineage>
        <taxon>Eukaryota</taxon>
        <taxon>Sar</taxon>
        <taxon>Alveolata</taxon>
        <taxon>Apicomplexa</taxon>
        <taxon>Conoidasida</taxon>
        <taxon>Coccidia</taxon>
        <taxon>Eucoccidiorida</taxon>
        <taxon>Eimeriorina</taxon>
        <taxon>Sarcocystidae</taxon>
        <taxon>Besnoitia</taxon>
    </lineage>
</organism>
<dbReference type="KEGG" id="bbes:BESB_066680"/>
<feature type="compositionally biased region" description="Polar residues" evidence="1">
    <location>
        <begin position="368"/>
        <end position="378"/>
    </location>
</feature>
<feature type="region of interest" description="Disordered" evidence="1">
    <location>
        <begin position="143"/>
        <end position="194"/>
    </location>
</feature>
<sequence length="490" mass="49513">MATFASSLEGCGVTEDDDQHVEEDCEENEEDEKEVGEMNCEDDDAALDDGANGDPMREARGALFPTLDVSLDGNDNSSDVSSVISGVSGSGPSRSPSTVGSSAPASHLSSAPSSLFYLHNAAGAMPADSLQARHLEELLQDGNSAKSEETGGAGGPAAQGASTGGFAVPEPIQAPSPAPRPRGRGKRANRGFRGRILIPARAQWARMRAERAAAMAAARAASQVSADGSAPVGDHAPPAPGARLGAPGAGGALGDSGGGRGPSGDSGPGPLGHAPQDGEKRTLAGGDLKRFGGLTLIPGRTRKWRKVMRRVGNVRVPVWVETPNSEDPLLLAVQAMLRHGVSAANRRNVRHTRVVACHIKETTRQYLQQTSLSESAQSRLKPETSLATSAPSSSPSAPPSSPSPPASVVERPQAPDAHGAGPALSSVKAEELPTASACLAPPAGGGAAAVEQDSTLAQAGPADGSLGPQTSGAGPGPVAPEELQSVPASL</sequence>
<dbReference type="VEuPathDB" id="ToxoDB:BESB_066680"/>
<keyword evidence="3" id="KW-1185">Reference proteome</keyword>